<dbReference type="EMBL" id="CP109546">
    <property type="protein sequence ID" value="WTZ07705.1"/>
    <property type="molecule type" value="Genomic_DNA"/>
</dbReference>
<accession>A0AAU3HU62</accession>
<sequence length="47" mass="4975">MRAGNLGIAVSFISMYSVFFLDGRHLMNVKDCPAVSAGLGTPATDRS</sequence>
<reference evidence="2" key="1">
    <citation type="submission" date="2022-10" db="EMBL/GenBank/DDBJ databases">
        <title>The complete genomes of actinobacterial strains from the NBC collection.</title>
        <authorList>
            <person name="Joergensen T.S."/>
            <person name="Alvarez Arevalo M."/>
            <person name="Sterndorff E.B."/>
            <person name="Faurdal D."/>
            <person name="Vuksanovic O."/>
            <person name="Mourched A.-S."/>
            <person name="Charusanti P."/>
            <person name="Shaw S."/>
            <person name="Blin K."/>
            <person name="Weber T."/>
        </authorList>
    </citation>
    <scope>NUCLEOTIDE SEQUENCE</scope>
    <source>
        <strain evidence="2">NBC_01393</strain>
    </source>
</reference>
<feature type="transmembrane region" description="Helical" evidence="1">
    <location>
        <begin position="6"/>
        <end position="23"/>
    </location>
</feature>
<gene>
    <name evidence="2" type="ORF">OG699_06635</name>
</gene>
<protein>
    <submittedName>
        <fullName evidence="2">Uncharacterized protein</fullName>
    </submittedName>
</protein>
<proteinExistence type="predicted"/>
<keyword evidence="1" id="KW-0812">Transmembrane</keyword>
<organism evidence="2">
    <name type="scientific">Streptomyces sp. NBC_01393</name>
    <dbReference type="NCBI Taxonomy" id="2903851"/>
    <lineage>
        <taxon>Bacteria</taxon>
        <taxon>Bacillati</taxon>
        <taxon>Actinomycetota</taxon>
        <taxon>Actinomycetes</taxon>
        <taxon>Kitasatosporales</taxon>
        <taxon>Streptomycetaceae</taxon>
        <taxon>Streptomyces</taxon>
    </lineage>
</organism>
<keyword evidence="1" id="KW-1133">Transmembrane helix</keyword>
<dbReference type="AlphaFoldDB" id="A0AAU3HU62"/>
<keyword evidence="1" id="KW-0472">Membrane</keyword>
<evidence type="ECO:0000313" key="2">
    <source>
        <dbReference type="EMBL" id="WTZ07705.1"/>
    </source>
</evidence>
<name>A0AAU3HU62_9ACTN</name>
<evidence type="ECO:0000256" key="1">
    <source>
        <dbReference type="SAM" id="Phobius"/>
    </source>
</evidence>